<keyword evidence="2" id="KW-1185">Reference proteome</keyword>
<dbReference type="EMBL" id="QBKT01000001">
    <property type="protein sequence ID" value="PTX64163.1"/>
    <property type="molecule type" value="Genomic_DNA"/>
</dbReference>
<evidence type="ECO:0000313" key="1">
    <source>
        <dbReference type="EMBL" id="PTX64163.1"/>
    </source>
</evidence>
<dbReference type="OrthoDB" id="9890302at2"/>
<reference evidence="1 2" key="1">
    <citation type="submission" date="2018-04" db="EMBL/GenBank/DDBJ databases">
        <title>Genomic Encyclopedia of Archaeal and Bacterial Type Strains, Phase II (KMG-II): from individual species to whole genera.</title>
        <authorList>
            <person name="Goeker M."/>
        </authorList>
    </citation>
    <scope>NUCLEOTIDE SEQUENCE [LARGE SCALE GENOMIC DNA]</scope>
    <source>
        <strain evidence="1 2">DSM 25731</strain>
    </source>
</reference>
<dbReference type="RefSeq" id="WP_108113506.1">
    <property type="nucleotide sequence ID" value="NZ_QBKT01000001.1"/>
</dbReference>
<protein>
    <submittedName>
        <fullName evidence="1">Uncharacterized protein</fullName>
    </submittedName>
</protein>
<sequence>MKKREISKLSLNKKQISTLNYHNLRGGKFAVAGSDCEGTCTCNCTEVQTCGTEESECIACHSEP</sequence>
<dbReference type="AlphaFoldDB" id="A0A2T6C785"/>
<comment type="caution">
    <text evidence="1">The sequence shown here is derived from an EMBL/GenBank/DDBJ whole genome shotgun (WGS) entry which is preliminary data.</text>
</comment>
<gene>
    <name evidence="1" type="ORF">C8N46_101774</name>
</gene>
<name>A0A2T6C785_9FLAO</name>
<organism evidence="1 2">
    <name type="scientific">Kordia periserrulae</name>
    <dbReference type="NCBI Taxonomy" id="701523"/>
    <lineage>
        <taxon>Bacteria</taxon>
        <taxon>Pseudomonadati</taxon>
        <taxon>Bacteroidota</taxon>
        <taxon>Flavobacteriia</taxon>
        <taxon>Flavobacteriales</taxon>
        <taxon>Flavobacteriaceae</taxon>
        <taxon>Kordia</taxon>
    </lineage>
</organism>
<dbReference type="Proteomes" id="UP000244090">
    <property type="component" value="Unassembled WGS sequence"/>
</dbReference>
<evidence type="ECO:0000313" key="2">
    <source>
        <dbReference type="Proteomes" id="UP000244090"/>
    </source>
</evidence>
<accession>A0A2T6C785</accession>
<proteinExistence type="predicted"/>